<comment type="caution">
    <text evidence="2">The sequence shown here is derived from an EMBL/GenBank/DDBJ whole genome shotgun (WGS) entry which is preliminary data.</text>
</comment>
<dbReference type="InterPro" id="IPR003141">
    <property type="entry name" value="Pol/His_phosphatase_N"/>
</dbReference>
<reference evidence="2 3" key="1">
    <citation type="submission" date="2023-05" db="EMBL/GenBank/DDBJ databases">
        <title>Sedimentitalea sp. nov. JM2-8.</title>
        <authorList>
            <person name="Huang J."/>
        </authorList>
    </citation>
    <scope>NUCLEOTIDE SEQUENCE [LARGE SCALE GENOMIC DNA]</scope>
    <source>
        <strain evidence="2 3">JM2-8</strain>
    </source>
</reference>
<dbReference type="RefSeq" id="WP_284486505.1">
    <property type="nucleotide sequence ID" value="NZ_JASNJE010000021.1"/>
</dbReference>
<protein>
    <recommendedName>
        <fullName evidence="1">Polymerase/histidinol phosphatase N-terminal domain-containing protein</fullName>
    </recommendedName>
</protein>
<dbReference type="SMART" id="SM00481">
    <property type="entry name" value="POLIIIAc"/>
    <property type="match status" value="1"/>
</dbReference>
<evidence type="ECO:0000313" key="2">
    <source>
        <dbReference type="EMBL" id="MDK3074575.1"/>
    </source>
</evidence>
<dbReference type="SUPFAM" id="SSF89550">
    <property type="entry name" value="PHP domain-like"/>
    <property type="match status" value="1"/>
</dbReference>
<dbReference type="PANTHER" id="PTHR42924">
    <property type="entry name" value="EXONUCLEASE"/>
    <property type="match status" value="1"/>
</dbReference>
<evidence type="ECO:0000259" key="1">
    <source>
        <dbReference type="SMART" id="SM00481"/>
    </source>
</evidence>
<keyword evidence="3" id="KW-1185">Reference proteome</keyword>
<dbReference type="Gene3D" id="3.20.20.140">
    <property type="entry name" value="Metal-dependent hydrolases"/>
    <property type="match status" value="1"/>
</dbReference>
<dbReference type="InterPro" id="IPR052018">
    <property type="entry name" value="PHP_domain"/>
</dbReference>
<proteinExistence type="predicted"/>
<sequence>MRAVLHAHSTWSYDGHWHLERIARLFGGLGMDAVMMTEHDTGFDPSRFQEYRDACRNASTAGCTLVPGIEYSSPDNSVHVLTWGLDHFLAEHRPVDETLGRVAEAGGAAIFAHPVRRDAYRLFDPAWADRLHGIELWNRKSDGLTHGQAALELIGRTGLPATVGVDFHRLRNLWPLSHRFDAIAPDADPEAQLVAALRGGRHRAEVFGRAVLDREGRPASALHGRLDRSRRAVLNTIRRR</sequence>
<accession>A0ABT7FHG1</accession>
<organism evidence="2 3">
    <name type="scientific">Sedimentitalea xiamensis</name>
    <dbReference type="NCBI Taxonomy" id="3050037"/>
    <lineage>
        <taxon>Bacteria</taxon>
        <taxon>Pseudomonadati</taxon>
        <taxon>Pseudomonadota</taxon>
        <taxon>Alphaproteobacteria</taxon>
        <taxon>Rhodobacterales</taxon>
        <taxon>Paracoccaceae</taxon>
        <taxon>Sedimentitalea</taxon>
    </lineage>
</organism>
<evidence type="ECO:0000313" key="3">
    <source>
        <dbReference type="Proteomes" id="UP001227126"/>
    </source>
</evidence>
<dbReference type="PANTHER" id="PTHR42924:SF3">
    <property type="entry name" value="POLYMERASE_HISTIDINOL PHOSPHATASE N-TERMINAL DOMAIN-CONTAINING PROTEIN"/>
    <property type="match status" value="1"/>
</dbReference>
<dbReference type="Proteomes" id="UP001227126">
    <property type="component" value="Unassembled WGS sequence"/>
</dbReference>
<gene>
    <name evidence="2" type="ORF">QO034_15880</name>
</gene>
<feature type="domain" description="Polymerase/histidinol phosphatase N-terminal" evidence="1">
    <location>
        <begin position="3"/>
        <end position="75"/>
    </location>
</feature>
<dbReference type="InterPro" id="IPR016195">
    <property type="entry name" value="Pol/histidinol_Pase-like"/>
</dbReference>
<dbReference type="EMBL" id="JASNJE010000021">
    <property type="protein sequence ID" value="MDK3074575.1"/>
    <property type="molecule type" value="Genomic_DNA"/>
</dbReference>
<name>A0ABT7FHG1_9RHOB</name>